<dbReference type="FunFam" id="3.40.50.300:FF:000006">
    <property type="entry name" value="DNA-binding transcriptional regulator NtrC"/>
    <property type="match status" value="1"/>
</dbReference>
<keyword evidence="6" id="KW-0597">Phosphoprotein</keyword>
<keyword evidence="2" id="KW-0067">ATP-binding</keyword>
<gene>
    <name evidence="9" type="ORF">KI809_19970</name>
</gene>
<evidence type="ECO:0000256" key="5">
    <source>
        <dbReference type="ARBA" id="ARBA00023163"/>
    </source>
</evidence>
<dbReference type="SUPFAM" id="SSF52172">
    <property type="entry name" value="CheY-like"/>
    <property type="match status" value="1"/>
</dbReference>
<dbReference type="AlphaFoldDB" id="A0AAW4LBX1"/>
<keyword evidence="1" id="KW-0547">Nucleotide-binding</keyword>
<evidence type="ECO:0000259" key="7">
    <source>
        <dbReference type="PROSITE" id="PS50045"/>
    </source>
</evidence>
<reference evidence="9 10" key="1">
    <citation type="submission" date="2021-05" db="EMBL/GenBank/DDBJ databases">
        <title>The draft genome of Geobacter pelophilus DSM 12255.</title>
        <authorList>
            <person name="Xu Z."/>
            <person name="Masuda Y."/>
            <person name="Itoh H."/>
            <person name="Senoo K."/>
        </authorList>
    </citation>
    <scope>NUCLEOTIDE SEQUENCE [LARGE SCALE GENOMIC DNA]</scope>
    <source>
        <strain evidence="9 10">DSM 12255</strain>
    </source>
</reference>
<dbReference type="Pfam" id="PF25601">
    <property type="entry name" value="AAA_lid_14"/>
    <property type="match status" value="1"/>
</dbReference>
<feature type="modified residue" description="4-aspartylphosphate" evidence="6">
    <location>
        <position position="60"/>
    </location>
</feature>
<keyword evidence="4" id="KW-0238">DNA-binding</keyword>
<evidence type="ECO:0000256" key="6">
    <source>
        <dbReference type="PROSITE-ProRule" id="PRU00169"/>
    </source>
</evidence>
<evidence type="ECO:0000313" key="10">
    <source>
        <dbReference type="Proteomes" id="UP000811899"/>
    </source>
</evidence>
<keyword evidence="5" id="KW-0804">Transcription</keyword>
<dbReference type="Gene3D" id="1.10.10.60">
    <property type="entry name" value="Homeodomain-like"/>
    <property type="match status" value="1"/>
</dbReference>
<dbReference type="SMART" id="SM00448">
    <property type="entry name" value="REC"/>
    <property type="match status" value="1"/>
</dbReference>
<dbReference type="GO" id="GO:0005524">
    <property type="term" value="F:ATP binding"/>
    <property type="evidence" value="ECO:0007669"/>
    <property type="project" value="UniProtKB-KW"/>
</dbReference>
<evidence type="ECO:0000256" key="2">
    <source>
        <dbReference type="ARBA" id="ARBA00022840"/>
    </source>
</evidence>
<dbReference type="CDD" id="cd00156">
    <property type="entry name" value="REC"/>
    <property type="match status" value="1"/>
</dbReference>
<dbReference type="GO" id="GO:0000160">
    <property type="term" value="P:phosphorelay signal transduction system"/>
    <property type="evidence" value="ECO:0007669"/>
    <property type="project" value="InterPro"/>
</dbReference>
<feature type="domain" description="Sigma-54 factor interaction" evidence="7">
    <location>
        <begin position="155"/>
        <end position="383"/>
    </location>
</feature>
<dbReference type="SUPFAM" id="SSF52540">
    <property type="entry name" value="P-loop containing nucleoside triphosphate hydrolases"/>
    <property type="match status" value="1"/>
</dbReference>
<keyword evidence="10" id="KW-1185">Reference proteome</keyword>
<dbReference type="GO" id="GO:0043565">
    <property type="term" value="F:sequence-specific DNA binding"/>
    <property type="evidence" value="ECO:0007669"/>
    <property type="project" value="InterPro"/>
</dbReference>
<evidence type="ECO:0000256" key="3">
    <source>
        <dbReference type="ARBA" id="ARBA00023015"/>
    </source>
</evidence>
<dbReference type="PRINTS" id="PR01590">
    <property type="entry name" value="HTHFIS"/>
</dbReference>
<organism evidence="9 10">
    <name type="scientific">Geoanaerobacter pelophilus</name>
    <dbReference type="NCBI Taxonomy" id="60036"/>
    <lineage>
        <taxon>Bacteria</taxon>
        <taxon>Pseudomonadati</taxon>
        <taxon>Thermodesulfobacteriota</taxon>
        <taxon>Desulfuromonadia</taxon>
        <taxon>Geobacterales</taxon>
        <taxon>Geobacteraceae</taxon>
        <taxon>Geoanaerobacter</taxon>
    </lineage>
</organism>
<dbReference type="InterPro" id="IPR003593">
    <property type="entry name" value="AAA+_ATPase"/>
</dbReference>
<dbReference type="PROSITE" id="PS00688">
    <property type="entry name" value="SIGMA54_INTERACT_3"/>
    <property type="match status" value="1"/>
</dbReference>
<evidence type="ECO:0000256" key="4">
    <source>
        <dbReference type="ARBA" id="ARBA00023125"/>
    </source>
</evidence>
<dbReference type="InterPro" id="IPR025944">
    <property type="entry name" value="Sigma_54_int_dom_CS"/>
</dbReference>
<dbReference type="Pfam" id="PF02954">
    <property type="entry name" value="HTH_8"/>
    <property type="match status" value="1"/>
</dbReference>
<feature type="domain" description="Response regulatory" evidence="8">
    <location>
        <begin position="10"/>
        <end position="125"/>
    </location>
</feature>
<dbReference type="PROSITE" id="PS50045">
    <property type="entry name" value="SIGMA54_INTERACT_4"/>
    <property type="match status" value="1"/>
</dbReference>
<keyword evidence="3" id="KW-0805">Transcription regulation</keyword>
<dbReference type="InterPro" id="IPR011006">
    <property type="entry name" value="CheY-like_superfamily"/>
</dbReference>
<protein>
    <submittedName>
        <fullName evidence="9">Sigma-54 dependent transcriptional regulator</fullName>
    </submittedName>
</protein>
<comment type="caution">
    <text evidence="9">The sequence shown here is derived from an EMBL/GenBank/DDBJ whole genome shotgun (WGS) entry which is preliminary data.</text>
</comment>
<dbReference type="InterPro" id="IPR058031">
    <property type="entry name" value="AAA_lid_NorR"/>
</dbReference>
<evidence type="ECO:0000256" key="1">
    <source>
        <dbReference type="ARBA" id="ARBA00022741"/>
    </source>
</evidence>
<dbReference type="GO" id="GO:0006355">
    <property type="term" value="P:regulation of DNA-templated transcription"/>
    <property type="evidence" value="ECO:0007669"/>
    <property type="project" value="InterPro"/>
</dbReference>
<dbReference type="Gene3D" id="1.10.8.60">
    <property type="match status" value="1"/>
</dbReference>
<dbReference type="EMBL" id="JAHCVJ010000014">
    <property type="protein sequence ID" value="MBT0666593.1"/>
    <property type="molecule type" value="Genomic_DNA"/>
</dbReference>
<dbReference type="PANTHER" id="PTHR32071">
    <property type="entry name" value="TRANSCRIPTIONAL REGULATORY PROTEIN"/>
    <property type="match status" value="1"/>
</dbReference>
<accession>A0AAW4LBX1</accession>
<dbReference type="Gene3D" id="3.40.50.2300">
    <property type="match status" value="1"/>
</dbReference>
<dbReference type="RefSeq" id="WP_214173362.1">
    <property type="nucleotide sequence ID" value="NZ_JAHCVJ010000014.1"/>
</dbReference>
<dbReference type="Gene3D" id="3.40.50.300">
    <property type="entry name" value="P-loop containing nucleotide triphosphate hydrolases"/>
    <property type="match status" value="1"/>
</dbReference>
<dbReference type="PROSITE" id="PS00675">
    <property type="entry name" value="SIGMA54_INTERACT_1"/>
    <property type="match status" value="1"/>
</dbReference>
<dbReference type="InterPro" id="IPR009057">
    <property type="entry name" value="Homeodomain-like_sf"/>
</dbReference>
<dbReference type="Pfam" id="PF00158">
    <property type="entry name" value="Sigma54_activat"/>
    <property type="match status" value="1"/>
</dbReference>
<dbReference type="CDD" id="cd00009">
    <property type="entry name" value="AAA"/>
    <property type="match status" value="1"/>
</dbReference>
<dbReference type="InterPro" id="IPR002078">
    <property type="entry name" value="Sigma_54_int"/>
</dbReference>
<dbReference type="SUPFAM" id="SSF46689">
    <property type="entry name" value="Homeodomain-like"/>
    <property type="match status" value="1"/>
</dbReference>
<dbReference type="InterPro" id="IPR025943">
    <property type="entry name" value="Sigma_54_int_dom_ATP-bd_2"/>
</dbReference>
<dbReference type="PROSITE" id="PS50110">
    <property type="entry name" value="RESPONSE_REGULATORY"/>
    <property type="match status" value="1"/>
</dbReference>
<dbReference type="SMART" id="SM00382">
    <property type="entry name" value="AAA"/>
    <property type="match status" value="1"/>
</dbReference>
<dbReference type="InterPro" id="IPR025662">
    <property type="entry name" value="Sigma_54_int_dom_ATP-bd_1"/>
</dbReference>
<dbReference type="InterPro" id="IPR002197">
    <property type="entry name" value="HTH_Fis"/>
</dbReference>
<name>A0AAW4LBX1_9BACT</name>
<dbReference type="Proteomes" id="UP000811899">
    <property type="component" value="Unassembled WGS sequence"/>
</dbReference>
<dbReference type="InterPro" id="IPR027417">
    <property type="entry name" value="P-loop_NTPase"/>
</dbReference>
<sequence length="472" mass="53163">MIPENFHDLPVVLVDDDPQALELLESFLRSVGMKHVITFNDGRDLLRHIENFSTAVIVLDLMMPKISGITLLEEISRKNLGISVIVVTAEQQIETAIECMKLGAVDYLTKPVVIKRFLSSVNRALELYTLNEEIIASRKKADSEPFVATPLVPSIITQNKDLLELIRYVGIIAESFQPILISGETGVGKELFAQAIHSLSKRKGVFVSVNVAGLDDTLFSDTLFGHRKGSYTGAISDRDGLIKKAANGTLFLDEIGDLNELSQIKLLRLLQENEYYPIGSDIPVQNHARLLVATNQNLKQRMLEGKFRKDLYYRLCSHQVNIPPLRNRLDDIPLLLNHYVAEYAHLQNKHKLTYRKELVNLLATYDFPGNVRELQAMILDVVTRSSDGKIHVTAFKELISREKGSHLVDADLPAPVDFNPISFPRFPTMKEAETELIRKALEISNNNQGIAAQMLGITRQALNNRLRRNRKP</sequence>
<proteinExistence type="predicted"/>
<dbReference type="Pfam" id="PF00072">
    <property type="entry name" value="Response_reg"/>
    <property type="match status" value="1"/>
</dbReference>
<dbReference type="InterPro" id="IPR001789">
    <property type="entry name" value="Sig_transdc_resp-reg_receiver"/>
</dbReference>
<dbReference type="PANTHER" id="PTHR32071:SF13">
    <property type="entry name" value="RESPONSE REGULATOR HSFA"/>
    <property type="match status" value="1"/>
</dbReference>
<evidence type="ECO:0000313" key="9">
    <source>
        <dbReference type="EMBL" id="MBT0666593.1"/>
    </source>
</evidence>
<dbReference type="PROSITE" id="PS00676">
    <property type="entry name" value="SIGMA54_INTERACT_2"/>
    <property type="match status" value="1"/>
</dbReference>
<evidence type="ECO:0000259" key="8">
    <source>
        <dbReference type="PROSITE" id="PS50110"/>
    </source>
</evidence>